<dbReference type="Pfam" id="PF13672">
    <property type="entry name" value="PP2C_2"/>
    <property type="match status" value="1"/>
</dbReference>
<dbReference type="SMART" id="SM00331">
    <property type="entry name" value="PP2C_SIG"/>
    <property type="match status" value="1"/>
</dbReference>
<dbReference type="SUPFAM" id="SSF81606">
    <property type="entry name" value="PP2C-like"/>
    <property type="match status" value="1"/>
</dbReference>
<evidence type="ECO:0000256" key="1">
    <source>
        <dbReference type="SAM" id="MobiDB-lite"/>
    </source>
</evidence>
<dbReference type="RefSeq" id="WP_182324808.1">
    <property type="nucleotide sequence ID" value="NZ_CP058554.1"/>
</dbReference>
<feature type="compositionally biased region" description="Basic and acidic residues" evidence="1">
    <location>
        <begin position="262"/>
        <end position="281"/>
    </location>
</feature>
<dbReference type="CDD" id="cd00143">
    <property type="entry name" value="PP2Cc"/>
    <property type="match status" value="1"/>
</dbReference>
<gene>
    <name evidence="3" type="ORF">HS961_19400</name>
</gene>
<dbReference type="EMBL" id="CP058554">
    <property type="protein sequence ID" value="QMV74830.1"/>
    <property type="molecule type" value="Genomic_DNA"/>
</dbReference>
<proteinExistence type="predicted"/>
<accession>A0A7G5ELF5</accession>
<dbReference type="PROSITE" id="PS51746">
    <property type="entry name" value="PPM_2"/>
    <property type="match status" value="1"/>
</dbReference>
<name>A0A7G5ELF5_9BURK</name>
<feature type="region of interest" description="Disordered" evidence="1">
    <location>
        <begin position="243"/>
        <end position="281"/>
    </location>
</feature>
<protein>
    <submittedName>
        <fullName evidence="3">Serine/threonine-protein phosphatase</fullName>
    </submittedName>
</protein>
<evidence type="ECO:0000313" key="4">
    <source>
        <dbReference type="Proteomes" id="UP000515240"/>
    </source>
</evidence>
<dbReference type="SMART" id="SM00332">
    <property type="entry name" value="PP2Cc"/>
    <property type="match status" value="1"/>
</dbReference>
<sequence>MKFSVFQLSRKGGREKNEDRMGYSYTKEACLFVVADGMGGHPEGEVAAQLALQTVSLDFQRLARPKLEDPAEFLENALLSAHHNILKYAIANSMDDPPRTTLVASVVQDGNIWWVHCGDSRLYLVRNGKVMARTRDHSYMELRGSGVTSISPERFNRNVLFTCLGSPSRPFFDVAGPTEMHRSDRIMLCSDGLWSSVSETVIARELANKSVSRAIPDLIDAALRKAGATSDNVTAVAMEWEMPGAERFESEEPVSDTLPPAHDLDAEGKLRAEPKPDTPAA</sequence>
<dbReference type="KEGG" id="cpis:HS961_19400"/>
<evidence type="ECO:0000313" key="3">
    <source>
        <dbReference type="EMBL" id="QMV74830.1"/>
    </source>
</evidence>
<dbReference type="Proteomes" id="UP000515240">
    <property type="component" value="Chromosome"/>
</dbReference>
<dbReference type="Gene3D" id="3.60.40.10">
    <property type="entry name" value="PPM-type phosphatase domain"/>
    <property type="match status" value="1"/>
</dbReference>
<keyword evidence="4" id="KW-1185">Reference proteome</keyword>
<organism evidence="3 4">
    <name type="scientific">Comamonas piscis</name>
    <dbReference type="NCBI Taxonomy" id="1562974"/>
    <lineage>
        <taxon>Bacteria</taxon>
        <taxon>Pseudomonadati</taxon>
        <taxon>Pseudomonadota</taxon>
        <taxon>Betaproteobacteria</taxon>
        <taxon>Burkholderiales</taxon>
        <taxon>Comamonadaceae</taxon>
        <taxon>Comamonas</taxon>
    </lineage>
</organism>
<feature type="domain" description="PPM-type phosphatase" evidence="2">
    <location>
        <begin position="2"/>
        <end position="240"/>
    </location>
</feature>
<dbReference type="InterPro" id="IPR036457">
    <property type="entry name" value="PPM-type-like_dom_sf"/>
</dbReference>
<evidence type="ECO:0000259" key="2">
    <source>
        <dbReference type="PROSITE" id="PS51746"/>
    </source>
</evidence>
<reference evidence="3 4" key="1">
    <citation type="journal article" date="2020" name="G3 (Bethesda)">
        <title>CeMbio - The Caenorhabditis elegans Microbiome Resource.</title>
        <authorList>
            <person name="Dirksen P."/>
            <person name="Assie A."/>
            <person name="Zimmermann J."/>
            <person name="Zhang F."/>
            <person name="Tietje A.M."/>
            <person name="Marsh S.A."/>
            <person name="Felix M.A."/>
            <person name="Shapira M."/>
            <person name="Kaleta C."/>
            <person name="Schulenburg H."/>
            <person name="Samuel B."/>
        </authorList>
    </citation>
    <scope>NUCLEOTIDE SEQUENCE [LARGE SCALE GENOMIC DNA]</scope>
    <source>
        <strain evidence="3 4">BIGb0172</strain>
    </source>
</reference>
<dbReference type="InterPro" id="IPR001932">
    <property type="entry name" value="PPM-type_phosphatase-like_dom"/>
</dbReference>
<dbReference type="AlphaFoldDB" id="A0A7G5ELF5"/>